<name>A0AAV0QU50_9ROSI</name>
<comment type="caution">
    <text evidence="1">The sequence shown here is derived from an EMBL/GenBank/DDBJ whole genome shotgun (WGS) entry which is preliminary data.</text>
</comment>
<sequence>MVIHYTDPDTTFANVMQIGFQATGATEESIGTSPTMIPVESTTAAQESITTSPTMVVDHSTEVLTQGEAGPSEEELIAATCERMEDSDDDIIISERIKTEEDAEYLNSITPEAWKETLKTP</sequence>
<evidence type="ECO:0000313" key="2">
    <source>
        <dbReference type="Proteomes" id="UP001154282"/>
    </source>
</evidence>
<proteinExistence type="predicted"/>
<reference evidence="1" key="1">
    <citation type="submission" date="2022-08" db="EMBL/GenBank/DDBJ databases">
        <authorList>
            <person name="Gutierrez-Valencia J."/>
        </authorList>
    </citation>
    <scope>NUCLEOTIDE SEQUENCE</scope>
</reference>
<evidence type="ECO:0000313" key="1">
    <source>
        <dbReference type="EMBL" id="CAI0548783.1"/>
    </source>
</evidence>
<dbReference type="AlphaFoldDB" id="A0AAV0QU50"/>
<protein>
    <submittedName>
        <fullName evidence="1">Uncharacterized protein</fullName>
    </submittedName>
</protein>
<dbReference type="Proteomes" id="UP001154282">
    <property type="component" value="Unassembled WGS sequence"/>
</dbReference>
<keyword evidence="2" id="KW-1185">Reference proteome</keyword>
<organism evidence="1 2">
    <name type="scientific">Linum tenue</name>
    <dbReference type="NCBI Taxonomy" id="586396"/>
    <lineage>
        <taxon>Eukaryota</taxon>
        <taxon>Viridiplantae</taxon>
        <taxon>Streptophyta</taxon>
        <taxon>Embryophyta</taxon>
        <taxon>Tracheophyta</taxon>
        <taxon>Spermatophyta</taxon>
        <taxon>Magnoliopsida</taxon>
        <taxon>eudicotyledons</taxon>
        <taxon>Gunneridae</taxon>
        <taxon>Pentapetalae</taxon>
        <taxon>rosids</taxon>
        <taxon>fabids</taxon>
        <taxon>Malpighiales</taxon>
        <taxon>Linaceae</taxon>
        <taxon>Linum</taxon>
    </lineage>
</organism>
<gene>
    <name evidence="1" type="ORF">LITE_LOCUS44892</name>
</gene>
<accession>A0AAV0QU50</accession>
<dbReference type="EMBL" id="CAMGYJ010000010">
    <property type="protein sequence ID" value="CAI0548783.1"/>
    <property type="molecule type" value="Genomic_DNA"/>
</dbReference>